<feature type="domain" description="AB hydrolase-1" evidence="8">
    <location>
        <begin position="98"/>
        <end position="232"/>
    </location>
</feature>
<dbReference type="PIRSF" id="PIRSF022950">
    <property type="entry name" value="PPase_methylesterase_euk"/>
    <property type="match status" value="1"/>
</dbReference>
<comment type="caution">
    <text evidence="9">The sequence shown here is derived from an EMBL/GenBank/DDBJ whole genome shotgun (WGS) entry which is preliminary data.</text>
</comment>
<evidence type="ECO:0000313" key="10">
    <source>
        <dbReference type="Proteomes" id="UP000232323"/>
    </source>
</evidence>
<name>A0A250WUE9_9CHLO</name>
<accession>A0A250WUE9</accession>
<keyword evidence="3" id="KW-0719">Serine esterase</keyword>
<organism evidence="9 10">
    <name type="scientific">Chlamydomonas eustigma</name>
    <dbReference type="NCBI Taxonomy" id="1157962"/>
    <lineage>
        <taxon>Eukaryota</taxon>
        <taxon>Viridiplantae</taxon>
        <taxon>Chlorophyta</taxon>
        <taxon>core chlorophytes</taxon>
        <taxon>Chlorophyceae</taxon>
        <taxon>CS clade</taxon>
        <taxon>Chlamydomonadales</taxon>
        <taxon>Chlamydomonadaceae</taxon>
        <taxon>Chlamydomonas</taxon>
    </lineage>
</organism>
<comment type="similarity">
    <text evidence="1">Belongs to the AB hydrolase superfamily.</text>
</comment>
<protein>
    <recommendedName>
        <fullName evidence="2">protein phosphatase methylesterase-1</fullName>
        <ecNumber evidence="2">3.1.1.89</ecNumber>
    </recommendedName>
</protein>
<evidence type="ECO:0000256" key="2">
    <source>
        <dbReference type="ARBA" id="ARBA00013111"/>
    </source>
</evidence>
<evidence type="ECO:0000259" key="8">
    <source>
        <dbReference type="Pfam" id="PF12697"/>
    </source>
</evidence>
<evidence type="ECO:0000313" key="9">
    <source>
        <dbReference type="EMBL" id="GAX74454.1"/>
    </source>
</evidence>
<comment type="catalytic activity">
    <reaction evidence="5">
        <text>[phosphatase 2A protein]-C-terminal L-leucine methyl ester + H2O = [phosphatase 2A protein]-C-terminal L-leucine + methanol + H(+)</text>
        <dbReference type="Rhea" id="RHEA:48548"/>
        <dbReference type="Rhea" id="RHEA-COMP:12134"/>
        <dbReference type="Rhea" id="RHEA-COMP:12135"/>
        <dbReference type="ChEBI" id="CHEBI:15377"/>
        <dbReference type="ChEBI" id="CHEBI:15378"/>
        <dbReference type="ChEBI" id="CHEBI:17790"/>
        <dbReference type="ChEBI" id="CHEBI:90516"/>
        <dbReference type="ChEBI" id="CHEBI:90517"/>
        <dbReference type="EC" id="3.1.1.89"/>
    </reaction>
</comment>
<dbReference type="EMBL" id="BEGY01000007">
    <property type="protein sequence ID" value="GAX74454.1"/>
    <property type="molecule type" value="Genomic_DNA"/>
</dbReference>
<dbReference type="InterPro" id="IPR016812">
    <property type="entry name" value="PPase_methylesterase_euk"/>
</dbReference>
<evidence type="ECO:0000256" key="6">
    <source>
        <dbReference type="PIRSR" id="PIRSR022950-1"/>
    </source>
</evidence>
<evidence type="ECO:0000256" key="3">
    <source>
        <dbReference type="ARBA" id="ARBA00022487"/>
    </source>
</evidence>
<sequence>MSKATTDNLRKVTLKATFAALPPLSDVNENEPHEPTIDEENPAPVHTKASGGMGPPLTKNNVQKVGWEQYWDKREEVEIEGRGSFNVYCRGESGPIVYCLHGGGYTGLTWSLVAQSLASSPQKYRIVAPDLRGHGLSRTSDDLDFSKETMSTDIVAIWMKLFGGCNERQPTLMVGHSMGAALAVWAANTGGMKAGLDGVIAIDVVEGTAIAALPYMAGVLAARPGYFHSVEEGINWAIRSGTCRCKEAAAVSFPSQLVREQQYNCTGAGLHIDILRQHQQASPAAVLSNTSTPPAAVLSCCNTSTPLAADIGSGDHEASSSAAAGSYLHMMNEDAELLTTNGDAELLTTNGNAELLTTNGDAELLTTNGDAELLTTNGGEIKWVWRTLLERSQPFWEGWYRGLSDEFLKVTCPKMLLLAGTDRLDKTLSIGQMQGKFQLSLMPTAGHAIQEDEAVKTAELMLQFLQRFRIGMPPMQFPKAPSGTKPVLPQVAGPLMQ</sequence>
<dbReference type="PANTHER" id="PTHR14189">
    <property type="entry name" value="PROTEIN PHOSPHATASE METHYLESTERASE-1 RELATED"/>
    <property type="match status" value="1"/>
</dbReference>
<gene>
    <name evidence="9" type="ORF">CEUSTIGMA_g1903.t1</name>
</gene>
<feature type="active site" evidence="6">
    <location>
        <position position="447"/>
    </location>
</feature>
<dbReference type="SUPFAM" id="SSF53474">
    <property type="entry name" value="alpha/beta-Hydrolases"/>
    <property type="match status" value="1"/>
</dbReference>
<feature type="active site" evidence="6">
    <location>
        <position position="203"/>
    </location>
</feature>
<feature type="active site" evidence="6">
    <location>
        <position position="177"/>
    </location>
</feature>
<dbReference type="EC" id="3.1.1.89" evidence="2"/>
<keyword evidence="4" id="KW-0378">Hydrolase</keyword>
<feature type="region of interest" description="Disordered" evidence="7">
    <location>
        <begin position="23"/>
        <end position="59"/>
    </location>
</feature>
<evidence type="ECO:0000256" key="5">
    <source>
        <dbReference type="ARBA" id="ARBA00049203"/>
    </source>
</evidence>
<dbReference type="InterPro" id="IPR029058">
    <property type="entry name" value="AB_hydrolase_fold"/>
</dbReference>
<evidence type="ECO:0000256" key="4">
    <source>
        <dbReference type="ARBA" id="ARBA00022801"/>
    </source>
</evidence>
<dbReference type="OrthoDB" id="194865at2759"/>
<evidence type="ECO:0000256" key="7">
    <source>
        <dbReference type="SAM" id="MobiDB-lite"/>
    </source>
</evidence>
<dbReference type="AlphaFoldDB" id="A0A250WUE9"/>
<dbReference type="Pfam" id="PF12697">
    <property type="entry name" value="Abhydrolase_6"/>
    <property type="match status" value="1"/>
</dbReference>
<dbReference type="PANTHER" id="PTHR14189:SF0">
    <property type="entry name" value="PROTEIN PHOSPHATASE METHYLESTERASE 1"/>
    <property type="match status" value="1"/>
</dbReference>
<evidence type="ECO:0000256" key="1">
    <source>
        <dbReference type="ARBA" id="ARBA00008645"/>
    </source>
</evidence>
<reference evidence="9 10" key="1">
    <citation type="submission" date="2017-08" db="EMBL/GenBank/DDBJ databases">
        <title>Acidophilic green algal genome provides insights into adaptation to an acidic environment.</title>
        <authorList>
            <person name="Hirooka S."/>
            <person name="Hirose Y."/>
            <person name="Kanesaki Y."/>
            <person name="Higuchi S."/>
            <person name="Fujiwara T."/>
            <person name="Onuma R."/>
            <person name="Era A."/>
            <person name="Ohbayashi R."/>
            <person name="Uzuka A."/>
            <person name="Nozaki H."/>
            <person name="Yoshikawa H."/>
            <person name="Miyagishima S.Y."/>
        </authorList>
    </citation>
    <scope>NUCLEOTIDE SEQUENCE [LARGE SCALE GENOMIC DNA]</scope>
    <source>
        <strain evidence="9 10">NIES-2499</strain>
    </source>
</reference>
<dbReference type="STRING" id="1157962.A0A250WUE9"/>
<keyword evidence="10" id="KW-1185">Reference proteome</keyword>
<dbReference type="Proteomes" id="UP000232323">
    <property type="component" value="Unassembled WGS sequence"/>
</dbReference>
<dbReference type="InterPro" id="IPR000073">
    <property type="entry name" value="AB_hydrolase_1"/>
</dbReference>
<proteinExistence type="inferred from homology"/>
<dbReference type="GO" id="GO:0051723">
    <property type="term" value="F:protein methylesterase activity"/>
    <property type="evidence" value="ECO:0007669"/>
    <property type="project" value="UniProtKB-EC"/>
</dbReference>
<dbReference type="Gene3D" id="3.40.50.1820">
    <property type="entry name" value="alpha/beta hydrolase"/>
    <property type="match status" value="1"/>
</dbReference>